<feature type="compositionally biased region" description="Polar residues" evidence="1">
    <location>
        <begin position="245"/>
        <end position="263"/>
    </location>
</feature>
<name>F0WQ67_9STRA</name>
<feature type="compositionally biased region" description="Basic residues" evidence="1">
    <location>
        <begin position="283"/>
        <end position="292"/>
    </location>
</feature>
<protein>
    <submittedName>
        <fullName evidence="3">AlNc14C195G8548 protein</fullName>
    </submittedName>
    <submittedName>
        <fullName evidence="4">AlNc14C403G11386 protein</fullName>
    </submittedName>
</protein>
<dbReference type="EMBL" id="FR824446">
    <property type="protein sequence ID" value="CCA26688.1"/>
    <property type="molecule type" value="Genomic_DNA"/>
</dbReference>
<feature type="chain" id="PRO_5007655361" evidence="2">
    <location>
        <begin position="22"/>
        <end position="292"/>
    </location>
</feature>
<dbReference type="EMBL" id="FR824240">
    <property type="protein sequence ID" value="CCA23473.1"/>
    <property type="molecule type" value="Genomic_DNA"/>
</dbReference>
<evidence type="ECO:0000256" key="2">
    <source>
        <dbReference type="SAM" id="SignalP"/>
    </source>
</evidence>
<evidence type="ECO:0000256" key="1">
    <source>
        <dbReference type="SAM" id="MobiDB-lite"/>
    </source>
</evidence>
<organism evidence="3">
    <name type="scientific">Albugo laibachii Nc14</name>
    <dbReference type="NCBI Taxonomy" id="890382"/>
    <lineage>
        <taxon>Eukaryota</taxon>
        <taxon>Sar</taxon>
        <taxon>Stramenopiles</taxon>
        <taxon>Oomycota</taxon>
        <taxon>Peronosporomycetes</taxon>
        <taxon>Albuginales</taxon>
        <taxon>Albuginaceae</taxon>
        <taxon>Albugo</taxon>
    </lineage>
</organism>
<feature type="region of interest" description="Disordered" evidence="1">
    <location>
        <begin position="226"/>
        <end position="292"/>
    </location>
</feature>
<accession>F0WQ67</accession>
<evidence type="ECO:0000313" key="4">
    <source>
        <dbReference type="EMBL" id="CCA26688.1"/>
    </source>
</evidence>
<proteinExistence type="predicted"/>
<reference evidence="3" key="2">
    <citation type="submission" date="2011-02" db="EMBL/GenBank/DDBJ databases">
        <authorList>
            <person name="MacLean D."/>
        </authorList>
    </citation>
    <scope>NUCLEOTIDE SEQUENCE</scope>
</reference>
<sequence length="292" mass="32627">MALKITRIILLLSELLNVAQGHGYFQCPQCQWTDRKKRDLYSVRINFTALFNATFPTVGSEPTFIRFKELWDPKKLSVKDIIQKHGKLEPGGNTTYGYCAKDAPAIRLPKMFYFGNNVNQKTVDQVLHEGPAAFYCDNVQFMLVMDFRVYNNPHRHGLAPVELKNTSVCGKAKSFQFFWLTTQSKEKGGGQGYVEYFNIDNVNGVQGFQPEDLKYCPKQKNGYESILEGYTPNNGNTNDNGKTKSYGQNPGAKQSGTSESKNAQVAAVPDADKGSAKSSSSSGRKKKKCKEV</sequence>
<feature type="signal peptide" evidence="2">
    <location>
        <begin position="1"/>
        <end position="21"/>
    </location>
</feature>
<reference evidence="3" key="1">
    <citation type="journal article" date="2011" name="PLoS Biol.">
        <title>Gene gain and loss during evolution of obligate parasitism in the white rust pathogen of Arabidopsis thaliana.</title>
        <authorList>
            <person name="Kemen E."/>
            <person name="Gardiner A."/>
            <person name="Schultz-Larsen T."/>
            <person name="Kemen A.C."/>
            <person name="Balmuth A.L."/>
            <person name="Robert-Seilaniantz A."/>
            <person name="Bailey K."/>
            <person name="Holub E."/>
            <person name="Studholme D.J."/>
            <person name="Maclean D."/>
            <person name="Jones J.D."/>
        </authorList>
    </citation>
    <scope>NUCLEOTIDE SEQUENCE</scope>
</reference>
<gene>
    <name evidence="3" type="primary">AlNc14C195G8548</name>
    <name evidence="4" type="synonym">AlNc14C403G11386</name>
    <name evidence="3" type="ORF">ALNC14_096170</name>
    <name evidence="4" type="ORF">ALNC14_128320</name>
</gene>
<dbReference type="HOGENOM" id="CLU_954488_0_0_1"/>
<feature type="compositionally biased region" description="Low complexity" evidence="1">
    <location>
        <begin position="233"/>
        <end position="244"/>
    </location>
</feature>
<keyword evidence="2" id="KW-0732">Signal</keyword>
<evidence type="ECO:0000313" key="3">
    <source>
        <dbReference type="EMBL" id="CCA23473.1"/>
    </source>
</evidence>
<dbReference type="AlphaFoldDB" id="F0WQ67"/>